<gene>
    <name evidence="1" type="ORF">RG2014_046</name>
</gene>
<reference evidence="2" key="1">
    <citation type="submission" date="2014-10" db="EMBL/GenBank/DDBJ databases">
        <title>Draft genome sequence of lytic bacteriophage specific to a multidrug resistant bacterium Delftia tsuruhatensis ARB-1.</title>
        <authorList>
            <person name="Bhattacharjee A.S."/>
            <person name="Motlagh A.M."/>
            <person name="Goel R."/>
        </authorList>
    </citation>
    <scope>NUCLEOTIDE SEQUENCE [LARGE SCALE GENOMIC DNA]</scope>
</reference>
<name>A0A097PAN7_9CAUD</name>
<sequence length="104" mass="11526">MAAQRSSRKASDEDLIRLNSMGLSLGTIGRMLGVHPTTVTIRLQNLGIRVADTRRTFMEDVLGTLPPATCDWVADQLGPHHSIADFIRNLLTEAYVRRNQKGNP</sequence>
<dbReference type="EMBL" id="KM879221">
    <property type="protein sequence ID" value="AIU44300.1"/>
    <property type="molecule type" value="Genomic_DNA"/>
</dbReference>
<protein>
    <submittedName>
        <fullName evidence="1">Uncharacterized protein</fullName>
    </submittedName>
</protein>
<proteinExistence type="predicted"/>
<evidence type="ECO:0000313" key="2">
    <source>
        <dbReference type="Proteomes" id="UP000030040"/>
    </source>
</evidence>
<dbReference type="RefSeq" id="YP_009148409.1">
    <property type="nucleotide sequence ID" value="NC_027348.2"/>
</dbReference>
<keyword evidence="2" id="KW-1185">Reference proteome</keyword>
<dbReference type="OrthoDB" id="13496at10239"/>
<dbReference type="Proteomes" id="UP000030040">
    <property type="component" value="Segment"/>
</dbReference>
<accession>A0A097PAN7</accession>
<dbReference type="GeneID" id="24638731"/>
<evidence type="ECO:0000313" key="1">
    <source>
        <dbReference type="EMBL" id="AIU44300.1"/>
    </source>
</evidence>
<dbReference type="KEGG" id="vg:24638731"/>
<organism evidence="1 2">
    <name type="scientific">Delftia phage RG-2014</name>
    <dbReference type="NCBI Taxonomy" id="1563661"/>
    <lineage>
        <taxon>Viruses</taxon>
        <taxon>Duplodnaviria</taxon>
        <taxon>Heunggongvirae</taxon>
        <taxon>Uroviricota</taxon>
        <taxon>Caudoviricetes</taxon>
        <taxon>Schitoviridae</taxon>
        <taxon>Dendoorenvirus</taxon>
        <taxon>Dendoorenvirus RG2014</taxon>
    </lineage>
</organism>